<dbReference type="EMBL" id="JASBNA010000018">
    <property type="protein sequence ID" value="KAK7686112.1"/>
    <property type="molecule type" value="Genomic_DNA"/>
</dbReference>
<dbReference type="PANTHER" id="PTHR10742">
    <property type="entry name" value="FLAVIN MONOAMINE OXIDASE"/>
    <property type="match status" value="1"/>
</dbReference>
<name>A0AAW0G8F4_9APHY</name>
<evidence type="ECO:0000256" key="1">
    <source>
        <dbReference type="SAM" id="MobiDB-lite"/>
    </source>
</evidence>
<dbReference type="Gene3D" id="3.90.660.10">
    <property type="match status" value="1"/>
</dbReference>
<dbReference type="SUPFAM" id="SSF51905">
    <property type="entry name" value="FAD/NAD(P)-binding domain"/>
    <property type="match status" value="1"/>
</dbReference>
<proteinExistence type="predicted"/>
<gene>
    <name evidence="3" type="ORF">QCA50_010924</name>
</gene>
<dbReference type="GO" id="GO:0009063">
    <property type="term" value="P:amino acid catabolic process"/>
    <property type="evidence" value="ECO:0007669"/>
    <property type="project" value="TreeGrafter"/>
</dbReference>
<dbReference type="GO" id="GO:0001716">
    <property type="term" value="F:L-amino-acid oxidase activity"/>
    <property type="evidence" value="ECO:0007669"/>
    <property type="project" value="TreeGrafter"/>
</dbReference>
<keyword evidence="4" id="KW-1185">Reference proteome</keyword>
<accession>A0AAW0G8F4</accession>
<dbReference type="InterPro" id="IPR036188">
    <property type="entry name" value="FAD/NAD-bd_sf"/>
</dbReference>
<dbReference type="Pfam" id="PF01593">
    <property type="entry name" value="Amino_oxidase"/>
    <property type="match status" value="1"/>
</dbReference>
<evidence type="ECO:0000313" key="3">
    <source>
        <dbReference type="EMBL" id="KAK7686112.1"/>
    </source>
</evidence>
<evidence type="ECO:0000313" key="4">
    <source>
        <dbReference type="Proteomes" id="UP001385951"/>
    </source>
</evidence>
<dbReference type="Proteomes" id="UP001385951">
    <property type="component" value="Unassembled WGS sequence"/>
</dbReference>
<dbReference type="InterPro" id="IPR050281">
    <property type="entry name" value="Flavin_monoamine_oxidase"/>
</dbReference>
<feature type="region of interest" description="Disordered" evidence="1">
    <location>
        <begin position="53"/>
        <end position="72"/>
    </location>
</feature>
<dbReference type="SUPFAM" id="SSF54373">
    <property type="entry name" value="FAD-linked reductases, C-terminal domain"/>
    <property type="match status" value="1"/>
</dbReference>
<comment type="caution">
    <text evidence="3">The sequence shown here is derived from an EMBL/GenBank/DDBJ whole genome shotgun (WGS) entry which is preliminary data.</text>
</comment>
<dbReference type="AlphaFoldDB" id="A0AAW0G8F4"/>
<evidence type="ECO:0000259" key="2">
    <source>
        <dbReference type="Pfam" id="PF01593"/>
    </source>
</evidence>
<sequence>MEFSPEFVQDTHSLLRKRFATHHASYRDLAARAVVDQTIFKLISTVIHGAPAHPSDAPAHPSDAPPYPSDAPASALKVDDDPICIIGAGAAGLYAAMILQDLGLKYEILEASDRIGGRILTHRFNDEDVGYDAPRNTPERYDYYDIGAMRYPDIPFMKRVFDLFDRINIRDLLIPYTFHHPNNLLYYNLQPPATSQIAAANVDYFRVSELRGGTVPDIYAKEQPDHWLGLIFDPFRRLFEGMNDPDPVKRGLVFQKAWAELSKQDHFSTRGYMLAGKEGKPEEAPEPYPESVVHWLETMDSATGLYDQAFVESVMDSLDFDWPFPKGNSCLPSELCPSDDSNDNVVEQRWYCIDGGSDHIVREMEGQLHTKPTLNRPVIKIERVDDSHMQVAYLDDNGNETHRNYPHVISTVPLGCLQTIDTDNAGLLYSQREAIRSLQYDASTKIGIKFEKRWWQDPAVMGEGRTIQGGQSSADIPIRVCVYPSYGLDCPSAPGVLLASYTWAQDARRFGSLAQGQNTSADKDLLKITLNNLEKLHRIPQSKFGKVVDHKTHAWYNDRYSRGAFALFGPGQFGPANDKTSLFASIKAPAADGRFHIAGEATSVHHAWVLGALNSAWRAVYNVLLKQRPDKISLLIKNWGIPDEESEKGLLQLNALARNHVL</sequence>
<dbReference type="Gene3D" id="1.10.10.1620">
    <property type="match status" value="1"/>
</dbReference>
<dbReference type="PANTHER" id="PTHR10742:SF342">
    <property type="entry name" value="AMINE OXIDASE"/>
    <property type="match status" value="1"/>
</dbReference>
<feature type="domain" description="Amine oxidase" evidence="2">
    <location>
        <begin position="91"/>
        <end position="624"/>
    </location>
</feature>
<organism evidence="3 4">
    <name type="scientific">Cerrena zonata</name>
    <dbReference type="NCBI Taxonomy" id="2478898"/>
    <lineage>
        <taxon>Eukaryota</taxon>
        <taxon>Fungi</taxon>
        <taxon>Dikarya</taxon>
        <taxon>Basidiomycota</taxon>
        <taxon>Agaricomycotina</taxon>
        <taxon>Agaricomycetes</taxon>
        <taxon>Polyporales</taxon>
        <taxon>Cerrenaceae</taxon>
        <taxon>Cerrena</taxon>
    </lineage>
</organism>
<protein>
    <recommendedName>
        <fullName evidence="2">Amine oxidase domain-containing protein</fullName>
    </recommendedName>
</protein>
<feature type="compositionally biased region" description="Low complexity" evidence="1">
    <location>
        <begin position="53"/>
        <end position="62"/>
    </location>
</feature>
<reference evidence="3 4" key="1">
    <citation type="submission" date="2022-09" db="EMBL/GenBank/DDBJ databases">
        <authorList>
            <person name="Palmer J.M."/>
        </authorList>
    </citation>
    <scope>NUCLEOTIDE SEQUENCE [LARGE SCALE GENOMIC DNA]</scope>
    <source>
        <strain evidence="3 4">DSM 7382</strain>
    </source>
</reference>
<dbReference type="Gene3D" id="3.50.50.60">
    <property type="entry name" value="FAD/NAD(P)-binding domain"/>
    <property type="match status" value="1"/>
</dbReference>
<dbReference type="InterPro" id="IPR002937">
    <property type="entry name" value="Amino_oxidase"/>
</dbReference>